<proteinExistence type="predicted"/>
<protein>
    <submittedName>
        <fullName evidence="1">Uncharacterized protein</fullName>
    </submittedName>
</protein>
<organism evidence="1 2">
    <name type="scientific">Ruegeria marisflavi</name>
    <dbReference type="NCBI Taxonomy" id="2984152"/>
    <lineage>
        <taxon>Bacteria</taxon>
        <taxon>Pseudomonadati</taxon>
        <taxon>Pseudomonadota</taxon>
        <taxon>Alphaproteobacteria</taxon>
        <taxon>Rhodobacterales</taxon>
        <taxon>Roseobacteraceae</taxon>
        <taxon>Ruegeria</taxon>
    </lineage>
</organism>
<accession>A0ABT2WXF0</accession>
<gene>
    <name evidence="1" type="ORF">OEZ49_22765</name>
</gene>
<sequence>MARDQKSYVICQRAPDALAGKTTVRPTDAPGTQAQLHALMRALAREAARAGHRDENKPD</sequence>
<dbReference type="EMBL" id="JAOVQN010000049">
    <property type="protein sequence ID" value="MCU9840572.1"/>
    <property type="molecule type" value="Genomic_DNA"/>
</dbReference>
<dbReference type="Proteomes" id="UP001321014">
    <property type="component" value="Unassembled WGS sequence"/>
</dbReference>
<evidence type="ECO:0000313" key="1">
    <source>
        <dbReference type="EMBL" id="MCU9840572.1"/>
    </source>
</evidence>
<dbReference type="RefSeq" id="WP_263390429.1">
    <property type="nucleotide sequence ID" value="NZ_JAOVQN010000049.1"/>
</dbReference>
<keyword evidence="2" id="KW-1185">Reference proteome</keyword>
<reference evidence="1 2" key="1">
    <citation type="submission" date="2022-10" db="EMBL/GenBank/DDBJ databases">
        <title>Ruegeria sp. nov., isolated from ocean surface water.</title>
        <authorList>
            <person name="He W."/>
            <person name="Wang L."/>
            <person name="Zhang D.-F."/>
        </authorList>
    </citation>
    <scope>NUCLEOTIDE SEQUENCE [LARGE SCALE GENOMIC DNA]</scope>
    <source>
        <strain evidence="1 2">WL0004</strain>
    </source>
</reference>
<name>A0ABT2WXF0_9RHOB</name>
<evidence type="ECO:0000313" key="2">
    <source>
        <dbReference type="Proteomes" id="UP001321014"/>
    </source>
</evidence>
<comment type="caution">
    <text evidence="1">The sequence shown here is derived from an EMBL/GenBank/DDBJ whole genome shotgun (WGS) entry which is preliminary data.</text>
</comment>